<dbReference type="OMA" id="MAFFMEN"/>
<keyword evidence="5 9" id="KW-1133">Transmembrane helix</keyword>
<evidence type="ECO:0000256" key="9">
    <source>
        <dbReference type="SAM" id="Phobius"/>
    </source>
</evidence>
<gene>
    <name evidence="11" type="ORF">DAPPUDRAFT_104959</name>
</gene>
<dbReference type="InterPro" id="IPR001320">
    <property type="entry name" value="Iontro_rcpt_C"/>
</dbReference>
<dbReference type="HOGENOM" id="CLU_007257_4_0_1"/>
<feature type="transmembrane region" description="Helical" evidence="9">
    <location>
        <begin position="107"/>
        <end position="130"/>
    </location>
</feature>
<dbReference type="Pfam" id="PF00060">
    <property type="entry name" value="Lig_chan"/>
    <property type="match status" value="1"/>
</dbReference>
<feature type="transmembrane region" description="Helical" evidence="9">
    <location>
        <begin position="360"/>
        <end position="380"/>
    </location>
</feature>
<protein>
    <recommendedName>
        <fullName evidence="10">Ionotropic glutamate receptor C-terminal domain-containing protein</fullName>
    </recommendedName>
</protein>
<dbReference type="GO" id="GO:0015276">
    <property type="term" value="F:ligand-gated monoatomic ion channel activity"/>
    <property type="evidence" value="ECO:0007669"/>
    <property type="project" value="InterPro"/>
</dbReference>
<feature type="domain" description="Ionotropic glutamate receptor C-terminal" evidence="10">
    <location>
        <begin position="106"/>
        <end position="371"/>
    </location>
</feature>
<keyword evidence="8" id="KW-0325">Glycoprotein</keyword>
<dbReference type="FunCoup" id="E9GNY2">
    <property type="interactions" value="63"/>
</dbReference>
<organism evidence="11 12">
    <name type="scientific">Daphnia pulex</name>
    <name type="common">Water flea</name>
    <dbReference type="NCBI Taxonomy" id="6669"/>
    <lineage>
        <taxon>Eukaryota</taxon>
        <taxon>Metazoa</taxon>
        <taxon>Ecdysozoa</taxon>
        <taxon>Arthropoda</taxon>
        <taxon>Crustacea</taxon>
        <taxon>Branchiopoda</taxon>
        <taxon>Diplostraca</taxon>
        <taxon>Cladocera</taxon>
        <taxon>Anomopoda</taxon>
        <taxon>Daphniidae</taxon>
        <taxon>Daphnia</taxon>
    </lineage>
</organism>
<dbReference type="AlphaFoldDB" id="E9GNY2"/>
<dbReference type="OrthoDB" id="6366681at2759"/>
<dbReference type="PANTHER" id="PTHR42643:SF24">
    <property type="entry name" value="IONOTROPIC RECEPTOR 60A"/>
    <property type="match status" value="1"/>
</dbReference>
<evidence type="ECO:0000256" key="3">
    <source>
        <dbReference type="ARBA" id="ARBA00022475"/>
    </source>
</evidence>
<evidence type="ECO:0000256" key="5">
    <source>
        <dbReference type="ARBA" id="ARBA00022989"/>
    </source>
</evidence>
<dbReference type="FunFam" id="1.10.287.70:FF:000211">
    <property type="entry name" value="Uncharacterized protein"/>
    <property type="match status" value="1"/>
</dbReference>
<evidence type="ECO:0000259" key="10">
    <source>
        <dbReference type="Pfam" id="PF00060"/>
    </source>
</evidence>
<dbReference type="GO" id="GO:0005886">
    <property type="term" value="C:plasma membrane"/>
    <property type="evidence" value="ECO:0007669"/>
    <property type="project" value="UniProtKB-SubCell"/>
</dbReference>
<dbReference type="KEGG" id="dpx:DAPPUDRAFT_104959"/>
<feature type="transmembrane region" description="Helical" evidence="9">
    <location>
        <begin position="170"/>
        <end position="190"/>
    </location>
</feature>
<evidence type="ECO:0000313" key="12">
    <source>
        <dbReference type="Proteomes" id="UP000000305"/>
    </source>
</evidence>
<dbReference type="InParanoid" id="E9GNY2"/>
<dbReference type="SUPFAM" id="SSF53850">
    <property type="entry name" value="Periplasmic binding protein-like II"/>
    <property type="match status" value="1"/>
</dbReference>
<keyword evidence="12" id="KW-1185">Reference proteome</keyword>
<keyword evidence="4 9" id="KW-0812">Transmembrane</keyword>
<evidence type="ECO:0000256" key="8">
    <source>
        <dbReference type="ARBA" id="ARBA00023180"/>
    </source>
</evidence>
<evidence type="ECO:0000256" key="6">
    <source>
        <dbReference type="ARBA" id="ARBA00023136"/>
    </source>
</evidence>
<dbReference type="EMBL" id="GL732555">
    <property type="protein sequence ID" value="EFX78831.1"/>
    <property type="molecule type" value="Genomic_DNA"/>
</dbReference>
<accession>E9GNY2</accession>
<evidence type="ECO:0000256" key="4">
    <source>
        <dbReference type="ARBA" id="ARBA00022692"/>
    </source>
</evidence>
<evidence type="ECO:0000256" key="7">
    <source>
        <dbReference type="ARBA" id="ARBA00023170"/>
    </source>
</evidence>
<dbReference type="GO" id="GO:0050906">
    <property type="term" value="P:detection of stimulus involved in sensory perception"/>
    <property type="evidence" value="ECO:0007669"/>
    <property type="project" value="UniProtKB-ARBA"/>
</dbReference>
<evidence type="ECO:0000256" key="1">
    <source>
        <dbReference type="ARBA" id="ARBA00004651"/>
    </source>
</evidence>
<evidence type="ECO:0000313" key="11">
    <source>
        <dbReference type="EMBL" id="EFX78831.1"/>
    </source>
</evidence>
<evidence type="ECO:0000256" key="2">
    <source>
        <dbReference type="ARBA" id="ARBA00008685"/>
    </source>
</evidence>
<keyword evidence="6 9" id="KW-0472">Membrane</keyword>
<dbReference type="InterPro" id="IPR052192">
    <property type="entry name" value="Insect_Ionotropic_Sensory_Rcpt"/>
</dbReference>
<comment type="subcellular location">
    <subcellularLocation>
        <location evidence="1">Cell membrane</location>
        <topology evidence="1">Multi-pass membrane protein</topology>
    </subcellularLocation>
</comment>
<dbReference type="Gene3D" id="1.10.287.70">
    <property type="match status" value="1"/>
</dbReference>
<keyword evidence="3" id="KW-1003">Cell membrane</keyword>
<comment type="similarity">
    <text evidence="2">Belongs to the glutamate-gated ion channel (TC 1.A.10.1) family.</text>
</comment>
<keyword evidence="7" id="KW-0675">Receptor</keyword>
<dbReference type="PhylomeDB" id="E9GNY2"/>
<dbReference type="eggNOG" id="KOG1052">
    <property type="taxonomic scope" value="Eukaryota"/>
</dbReference>
<name>E9GNY2_DAPPU</name>
<feature type="transmembrane region" description="Helical" evidence="9">
    <location>
        <begin position="9"/>
        <end position="29"/>
    </location>
</feature>
<sequence>MLQKLISRLAFSIITVNCFLLGVNATAFLTSPTLSANKNFDRLNGAHLKLAVANEVDGLAVPVVVTAQRKKLMDFAYFMWVDPLAVVVPRRGEEPRLLAFFRPFQQSVWLCIMFTMVVVVCLMTVLSTIYSRFMPMKSFETSETTAHSIWQTAGECVPGSRLSFRILMGAWLLAAMVLVNSYSGTVVSYLTAPKIIPSINTLKDLAASQDVGVIVLDNTVFAQDIMEAQSGTLKILGDQVRRNPSRLLKNMLQIETLLETGQYAGPFAISNILRQFCGQTFQEGGQLSFQNNRPDNQFRILYFALAEKQQIHIGILFGMKAWEMGLPPYWMKISIQQAPKCFNKKRSEAAKKKPIGMNDLFGAFLILGVGLGLATMAFFMENFISCCQRMALAFRNG</sequence>
<dbReference type="PANTHER" id="PTHR42643">
    <property type="entry name" value="IONOTROPIC RECEPTOR 20A-RELATED"/>
    <property type="match status" value="1"/>
</dbReference>
<proteinExistence type="inferred from homology"/>
<reference evidence="11 12" key="1">
    <citation type="journal article" date="2011" name="Science">
        <title>The ecoresponsive genome of Daphnia pulex.</title>
        <authorList>
            <person name="Colbourne J.K."/>
            <person name="Pfrender M.E."/>
            <person name="Gilbert D."/>
            <person name="Thomas W.K."/>
            <person name="Tucker A."/>
            <person name="Oakley T.H."/>
            <person name="Tokishita S."/>
            <person name="Aerts A."/>
            <person name="Arnold G.J."/>
            <person name="Basu M.K."/>
            <person name="Bauer D.J."/>
            <person name="Caceres C.E."/>
            <person name="Carmel L."/>
            <person name="Casola C."/>
            <person name="Choi J.H."/>
            <person name="Detter J.C."/>
            <person name="Dong Q."/>
            <person name="Dusheyko S."/>
            <person name="Eads B.D."/>
            <person name="Frohlich T."/>
            <person name="Geiler-Samerotte K.A."/>
            <person name="Gerlach D."/>
            <person name="Hatcher P."/>
            <person name="Jogdeo S."/>
            <person name="Krijgsveld J."/>
            <person name="Kriventseva E.V."/>
            <person name="Kultz D."/>
            <person name="Laforsch C."/>
            <person name="Lindquist E."/>
            <person name="Lopez J."/>
            <person name="Manak J.R."/>
            <person name="Muller J."/>
            <person name="Pangilinan J."/>
            <person name="Patwardhan R.P."/>
            <person name="Pitluck S."/>
            <person name="Pritham E.J."/>
            <person name="Rechtsteiner A."/>
            <person name="Rho M."/>
            <person name="Rogozin I.B."/>
            <person name="Sakarya O."/>
            <person name="Salamov A."/>
            <person name="Schaack S."/>
            <person name="Shapiro H."/>
            <person name="Shiga Y."/>
            <person name="Skalitzky C."/>
            <person name="Smith Z."/>
            <person name="Souvorov A."/>
            <person name="Sung W."/>
            <person name="Tang Z."/>
            <person name="Tsuchiya D."/>
            <person name="Tu H."/>
            <person name="Vos H."/>
            <person name="Wang M."/>
            <person name="Wolf Y.I."/>
            <person name="Yamagata H."/>
            <person name="Yamada T."/>
            <person name="Ye Y."/>
            <person name="Shaw J.R."/>
            <person name="Andrews J."/>
            <person name="Crease T.J."/>
            <person name="Tang H."/>
            <person name="Lucas S.M."/>
            <person name="Robertson H.M."/>
            <person name="Bork P."/>
            <person name="Koonin E.V."/>
            <person name="Zdobnov E.M."/>
            <person name="Grigoriev I.V."/>
            <person name="Lynch M."/>
            <person name="Boore J.L."/>
        </authorList>
    </citation>
    <scope>NUCLEOTIDE SEQUENCE [LARGE SCALE GENOMIC DNA]</scope>
</reference>
<dbReference type="Proteomes" id="UP000000305">
    <property type="component" value="Unassembled WGS sequence"/>
</dbReference>